<dbReference type="AlphaFoldDB" id="A0A173YIJ0"/>
<dbReference type="Pfam" id="PF01476">
    <property type="entry name" value="LysM"/>
    <property type="match status" value="1"/>
</dbReference>
<sequence>MKGKRNEKRSKKSAILKQHARNLFVGVVIVLFVSMSFSAFFVSAKEKDTPDHESTYIYYKSIKVEKGDTLWDIANENLPEKYSSTEEYVKVLKEINGLSSDKIYSGENLMIMYMTE</sequence>
<name>A0A173YIJ0_9FIRM</name>
<evidence type="ECO:0000313" key="3">
    <source>
        <dbReference type="EMBL" id="CUN63393.1"/>
    </source>
</evidence>
<keyword evidence="1" id="KW-0812">Transmembrane</keyword>
<dbReference type="SMART" id="SM00257">
    <property type="entry name" value="LysM"/>
    <property type="match status" value="1"/>
</dbReference>
<keyword evidence="1" id="KW-1133">Transmembrane helix</keyword>
<evidence type="ECO:0000256" key="1">
    <source>
        <dbReference type="SAM" id="Phobius"/>
    </source>
</evidence>
<protein>
    <submittedName>
        <fullName evidence="3">Cell division suppressor protein YneA</fullName>
    </submittedName>
</protein>
<dbReference type="CDD" id="cd00118">
    <property type="entry name" value="LysM"/>
    <property type="match status" value="1"/>
</dbReference>
<feature type="transmembrane region" description="Helical" evidence="1">
    <location>
        <begin position="21"/>
        <end position="42"/>
    </location>
</feature>
<dbReference type="SUPFAM" id="SSF54106">
    <property type="entry name" value="LysM domain"/>
    <property type="match status" value="1"/>
</dbReference>
<dbReference type="Gene3D" id="3.10.350.10">
    <property type="entry name" value="LysM domain"/>
    <property type="match status" value="1"/>
</dbReference>
<proteinExistence type="predicted"/>
<evidence type="ECO:0000259" key="2">
    <source>
        <dbReference type="PROSITE" id="PS51782"/>
    </source>
</evidence>
<gene>
    <name evidence="3" type="ORF">ERS852456_00411</name>
</gene>
<organism evidence="3 4">
    <name type="scientific">[Ruminococcus] torques</name>
    <dbReference type="NCBI Taxonomy" id="33039"/>
    <lineage>
        <taxon>Bacteria</taxon>
        <taxon>Bacillati</taxon>
        <taxon>Bacillota</taxon>
        <taxon>Clostridia</taxon>
        <taxon>Lachnospirales</taxon>
        <taxon>Lachnospiraceae</taxon>
        <taxon>Mediterraneibacter</taxon>
    </lineage>
</organism>
<dbReference type="InterPro" id="IPR036779">
    <property type="entry name" value="LysM_dom_sf"/>
</dbReference>
<reference evidence="3 4" key="1">
    <citation type="submission" date="2015-09" db="EMBL/GenBank/DDBJ databases">
        <authorList>
            <consortium name="Pathogen Informatics"/>
        </authorList>
    </citation>
    <scope>NUCLEOTIDE SEQUENCE [LARGE SCALE GENOMIC DNA]</scope>
    <source>
        <strain evidence="3 4">2789STDY5834841</strain>
    </source>
</reference>
<keyword evidence="3" id="KW-0131">Cell cycle</keyword>
<keyword evidence="3" id="KW-0132">Cell division</keyword>
<feature type="domain" description="LysM" evidence="2">
    <location>
        <begin position="60"/>
        <end position="111"/>
    </location>
</feature>
<dbReference type="InterPro" id="IPR018392">
    <property type="entry name" value="LysM"/>
</dbReference>
<evidence type="ECO:0000313" key="4">
    <source>
        <dbReference type="Proteomes" id="UP000095787"/>
    </source>
</evidence>
<dbReference type="GO" id="GO:0051301">
    <property type="term" value="P:cell division"/>
    <property type="evidence" value="ECO:0007669"/>
    <property type="project" value="UniProtKB-KW"/>
</dbReference>
<dbReference type="Proteomes" id="UP000095787">
    <property type="component" value="Unassembled WGS sequence"/>
</dbReference>
<keyword evidence="1" id="KW-0472">Membrane</keyword>
<dbReference type="EMBL" id="CYZO01000004">
    <property type="protein sequence ID" value="CUN63393.1"/>
    <property type="molecule type" value="Genomic_DNA"/>
</dbReference>
<dbReference type="RefSeq" id="WP_055158710.1">
    <property type="nucleotide sequence ID" value="NZ_CYZO01000004.1"/>
</dbReference>
<accession>A0A173YIJ0</accession>
<dbReference type="PROSITE" id="PS51782">
    <property type="entry name" value="LYSM"/>
    <property type="match status" value="1"/>
</dbReference>